<dbReference type="EMBL" id="LAZR01016892">
    <property type="protein sequence ID" value="KKM02591.1"/>
    <property type="molecule type" value="Genomic_DNA"/>
</dbReference>
<protein>
    <submittedName>
        <fullName evidence="1">Uncharacterized protein</fullName>
    </submittedName>
</protein>
<reference evidence="1" key="1">
    <citation type="journal article" date="2015" name="Nature">
        <title>Complex archaea that bridge the gap between prokaryotes and eukaryotes.</title>
        <authorList>
            <person name="Spang A."/>
            <person name="Saw J.H."/>
            <person name="Jorgensen S.L."/>
            <person name="Zaremba-Niedzwiedzka K."/>
            <person name="Martijn J."/>
            <person name="Lind A.E."/>
            <person name="van Eijk R."/>
            <person name="Schleper C."/>
            <person name="Guy L."/>
            <person name="Ettema T.J."/>
        </authorList>
    </citation>
    <scope>NUCLEOTIDE SEQUENCE</scope>
</reference>
<dbReference type="AlphaFoldDB" id="A0A0F9J9R4"/>
<accession>A0A0F9J9R4</accession>
<feature type="non-terminal residue" evidence="1">
    <location>
        <position position="1"/>
    </location>
</feature>
<organism evidence="1">
    <name type="scientific">marine sediment metagenome</name>
    <dbReference type="NCBI Taxonomy" id="412755"/>
    <lineage>
        <taxon>unclassified sequences</taxon>
        <taxon>metagenomes</taxon>
        <taxon>ecological metagenomes</taxon>
    </lineage>
</organism>
<comment type="caution">
    <text evidence="1">The sequence shown here is derived from an EMBL/GenBank/DDBJ whole genome shotgun (WGS) entry which is preliminary data.</text>
</comment>
<evidence type="ECO:0000313" key="1">
    <source>
        <dbReference type="EMBL" id="KKM02591.1"/>
    </source>
</evidence>
<name>A0A0F9J9R4_9ZZZZ</name>
<sequence>IFNNTTEMQDGKRLEMILSNLEDVNEVGQDFNAFTDKLVSITIARGREAKELDLVNEYLGIEL</sequence>
<gene>
    <name evidence="1" type="ORF">LCGC14_1782940</name>
</gene>
<proteinExistence type="predicted"/>